<evidence type="ECO:0000313" key="2">
    <source>
        <dbReference type="Proteomes" id="UP000030686"/>
    </source>
</evidence>
<name>W6PZ80_PENRF</name>
<gene>
    <name evidence="1" type="ORF">PROQFM164_S01g003137</name>
</gene>
<dbReference type="STRING" id="1365484.W6PZ80"/>
<dbReference type="Proteomes" id="UP000030686">
    <property type="component" value="Unassembled WGS sequence"/>
</dbReference>
<protein>
    <submittedName>
        <fullName evidence="1">Genomic scaffold, ProqFM164S01</fullName>
    </submittedName>
</protein>
<organism evidence="1 2">
    <name type="scientific">Penicillium roqueforti (strain FM164)</name>
    <dbReference type="NCBI Taxonomy" id="1365484"/>
    <lineage>
        <taxon>Eukaryota</taxon>
        <taxon>Fungi</taxon>
        <taxon>Dikarya</taxon>
        <taxon>Ascomycota</taxon>
        <taxon>Pezizomycotina</taxon>
        <taxon>Eurotiomycetes</taxon>
        <taxon>Eurotiomycetidae</taxon>
        <taxon>Eurotiales</taxon>
        <taxon>Aspergillaceae</taxon>
        <taxon>Penicillium</taxon>
    </lineage>
</organism>
<dbReference type="AlphaFoldDB" id="W6PZ80"/>
<accession>W6PZ80</accession>
<sequence>MLPIHLTCQISNLYDYVPALKERSFAERMKYQHRQFHFDGLAGMRTGTIPFRKHERVTRDALLQGQYELRECSAFHDNEDLLDTGRGISL</sequence>
<evidence type="ECO:0000313" key="1">
    <source>
        <dbReference type="EMBL" id="CDM29325.1"/>
    </source>
</evidence>
<dbReference type="EMBL" id="HG792015">
    <property type="protein sequence ID" value="CDM29325.1"/>
    <property type="molecule type" value="Genomic_DNA"/>
</dbReference>
<proteinExistence type="predicted"/>
<dbReference type="OrthoDB" id="2730545at2759"/>
<keyword evidence="2" id="KW-1185">Reference proteome</keyword>
<reference evidence="1" key="1">
    <citation type="journal article" date="2014" name="Nat. Commun.">
        <title>Multiple recent horizontal transfers of a large genomic region in cheese making fungi.</title>
        <authorList>
            <person name="Cheeseman K."/>
            <person name="Ropars J."/>
            <person name="Renault P."/>
            <person name="Dupont J."/>
            <person name="Gouzy J."/>
            <person name="Branca A."/>
            <person name="Abraham A.L."/>
            <person name="Ceppi M."/>
            <person name="Conseiller E."/>
            <person name="Debuchy R."/>
            <person name="Malagnac F."/>
            <person name="Goarin A."/>
            <person name="Silar P."/>
            <person name="Lacoste S."/>
            <person name="Sallet E."/>
            <person name="Bensimon A."/>
            <person name="Giraud T."/>
            <person name="Brygoo Y."/>
        </authorList>
    </citation>
    <scope>NUCLEOTIDE SEQUENCE [LARGE SCALE GENOMIC DNA]</scope>
    <source>
        <strain evidence="1">FM164</strain>
    </source>
</reference>